<dbReference type="HOGENOM" id="CLU_3410989_0_0_1"/>
<evidence type="ECO:0000313" key="1">
    <source>
        <dbReference type="EnsemblMetazoa" id="tetur02g01230.1"/>
    </source>
</evidence>
<reference evidence="1" key="2">
    <citation type="submission" date="2015-06" db="UniProtKB">
        <authorList>
            <consortium name="EnsemblMetazoa"/>
        </authorList>
    </citation>
    <scope>IDENTIFICATION</scope>
</reference>
<dbReference type="AlphaFoldDB" id="T1JUK1"/>
<sequence>MNHFCIKQNLSQKLKHLKLLYDNIWWTKL</sequence>
<protein>
    <submittedName>
        <fullName evidence="1">Uncharacterized protein</fullName>
    </submittedName>
</protein>
<name>T1JUK1_TETUR</name>
<keyword evidence="2" id="KW-1185">Reference proteome</keyword>
<dbReference type="Proteomes" id="UP000015104">
    <property type="component" value="Unassembled WGS sequence"/>
</dbReference>
<reference evidence="2" key="1">
    <citation type="submission" date="2011-08" db="EMBL/GenBank/DDBJ databases">
        <authorList>
            <person name="Rombauts S."/>
        </authorList>
    </citation>
    <scope>NUCLEOTIDE SEQUENCE</scope>
    <source>
        <strain evidence="2">London</strain>
    </source>
</reference>
<proteinExistence type="predicted"/>
<dbReference type="EnsemblMetazoa" id="tetur02g01230.1">
    <property type="protein sequence ID" value="tetur02g01230.1"/>
    <property type="gene ID" value="tetur02g01230"/>
</dbReference>
<evidence type="ECO:0000313" key="2">
    <source>
        <dbReference type="Proteomes" id="UP000015104"/>
    </source>
</evidence>
<accession>T1JUK1</accession>
<dbReference type="EMBL" id="CAEY01000779">
    <property type="status" value="NOT_ANNOTATED_CDS"/>
    <property type="molecule type" value="Genomic_DNA"/>
</dbReference>
<organism evidence="1 2">
    <name type="scientific">Tetranychus urticae</name>
    <name type="common">Two-spotted spider mite</name>
    <dbReference type="NCBI Taxonomy" id="32264"/>
    <lineage>
        <taxon>Eukaryota</taxon>
        <taxon>Metazoa</taxon>
        <taxon>Ecdysozoa</taxon>
        <taxon>Arthropoda</taxon>
        <taxon>Chelicerata</taxon>
        <taxon>Arachnida</taxon>
        <taxon>Acari</taxon>
        <taxon>Acariformes</taxon>
        <taxon>Trombidiformes</taxon>
        <taxon>Prostigmata</taxon>
        <taxon>Eleutherengona</taxon>
        <taxon>Raphignathae</taxon>
        <taxon>Tetranychoidea</taxon>
        <taxon>Tetranychidae</taxon>
        <taxon>Tetranychus</taxon>
    </lineage>
</organism>